<dbReference type="GO" id="GO:0003723">
    <property type="term" value="F:RNA binding"/>
    <property type="evidence" value="ECO:0007669"/>
    <property type="project" value="InterPro"/>
</dbReference>
<dbReference type="CDD" id="cd07182">
    <property type="entry name" value="RNase_HII_bacteria_HII_like"/>
    <property type="match status" value="1"/>
</dbReference>
<dbReference type="InterPro" id="IPR022898">
    <property type="entry name" value="RNase_HII"/>
</dbReference>
<organism evidence="15">
    <name type="scientific">viral metagenome</name>
    <dbReference type="NCBI Taxonomy" id="1070528"/>
    <lineage>
        <taxon>unclassified sequences</taxon>
        <taxon>metagenomes</taxon>
        <taxon>organismal metagenomes</taxon>
    </lineage>
</organism>
<evidence type="ECO:0000256" key="1">
    <source>
        <dbReference type="ARBA" id="ARBA00000077"/>
    </source>
</evidence>
<dbReference type="PANTHER" id="PTHR10954">
    <property type="entry name" value="RIBONUCLEASE H2 SUBUNIT A"/>
    <property type="match status" value="1"/>
</dbReference>
<evidence type="ECO:0000256" key="6">
    <source>
        <dbReference type="ARBA" id="ARBA00012180"/>
    </source>
</evidence>
<dbReference type="SUPFAM" id="SSF53098">
    <property type="entry name" value="Ribonuclease H-like"/>
    <property type="match status" value="1"/>
</dbReference>
<dbReference type="EMBL" id="MN740199">
    <property type="protein sequence ID" value="QHT92997.1"/>
    <property type="molecule type" value="Genomic_DNA"/>
</dbReference>
<accession>A0A6C0IM86</accession>
<keyword evidence="10" id="KW-0479">Metal-binding</keyword>
<evidence type="ECO:0000256" key="2">
    <source>
        <dbReference type="ARBA" id="ARBA00001936"/>
    </source>
</evidence>
<dbReference type="GO" id="GO:0043137">
    <property type="term" value="P:DNA replication, removal of RNA primer"/>
    <property type="evidence" value="ECO:0007669"/>
    <property type="project" value="TreeGrafter"/>
</dbReference>
<evidence type="ECO:0000256" key="10">
    <source>
        <dbReference type="ARBA" id="ARBA00022723"/>
    </source>
</evidence>
<dbReference type="GO" id="GO:0004523">
    <property type="term" value="F:RNA-DNA hybrid ribonuclease activity"/>
    <property type="evidence" value="ECO:0007669"/>
    <property type="project" value="UniProtKB-EC"/>
</dbReference>
<reference evidence="15" key="1">
    <citation type="journal article" date="2020" name="Nature">
        <title>Giant virus diversity and host interactions through global metagenomics.</title>
        <authorList>
            <person name="Schulz F."/>
            <person name="Roux S."/>
            <person name="Paez-Espino D."/>
            <person name="Jungbluth S."/>
            <person name="Walsh D.A."/>
            <person name="Denef V.J."/>
            <person name="McMahon K.D."/>
            <person name="Konstantinidis K.T."/>
            <person name="Eloe-Fadrosh E.A."/>
            <person name="Kyrpides N.C."/>
            <person name="Woyke T."/>
        </authorList>
    </citation>
    <scope>NUCLEOTIDE SEQUENCE</scope>
    <source>
        <strain evidence="15">GVMAG-M-3300023210-19</strain>
    </source>
</reference>
<evidence type="ECO:0000256" key="3">
    <source>
        <dbReference type="ARBA" id="ARBA00001946"/>
    </source>
</evidence>
<evidence type="ECO:0000256" key="12">
    <source>
        <dbReference type="ARBA" id="ARBA00022801"/>
    </source>
</evidence>
<dbReference type="Gene3D" id="3.30.420.10">
    <property type="entry name" value="Ribonuclease H-like superfamily/Ribonuclease H"/>
    <property type="match status" value="1"/>
</dbReference>
<comment type="subcellular location">
    <subcellularLocation>
        <location evidence="4">Cytoplasm</location>
    </subcellularLocation>
</comment>
<evidence type="ECO:0000256" key="11">
    <source>
        <dbReference type="ARBA" id="ARBA00022759"/>
    </source>
</evidence>
<dbReference type="InterPro" id="IPR001352">
    <property type="entry name" value="RNase_HII/HIII"/>
</dbReference>
<protein>
    <recommendedName>
        <fullName evidence="7">Ribonuclease HII</fullName>
        <ecNumber evidence="6">3.1.26.4</ecNumber>
    </recommendedName>
</protein>
<evidence type="ECO:0000256" key="4">
    <source>
        <dbReference type="ARBA" id="ARBA00004496"/>
    </source>
</evidence>
<proteinExistence type="inferred from homology"/>
<name>A0A6C0IM86_9ZZZZ</name>
<dbReference type="EC" id="3.1.26.4" evidence="6"/>
<feature type="domain" description="RNase H type-2" evidence="14">
    <location>
        <begin position="12"/>
        <end position="231"/>
    </location>
</feature>
<evidence type="ECO:0000256" key="9">
    <source>
        <dbReference type="ARBA" id="ARBA00022722"/>
    </source>
</evidence>
<evidence type="ECO:0000256" key="5">
    <source>
        <dbReference type="ARBA" id="ARBA00007383"/>
    </source>
</evidence>
<keyword evidence="13" id="KW-0464">Manganese</keyword>
<dbReference type="GO" id="GO:0005737">
    <property type="term" value="C:cytoplasm"/>
    <property type="evidence" value="ECO:0007669"/>
    <property type="project" value="UniProtKB-SubCell"/>
</dbReference>
<dbReference type="GO" id="GO:0006298">
    <property type="term" value="P:mismatch repair"/>
    <property type="evidence" value="ECO:0007669"/>
    <property type="project" value="TreeGrafter"/>
</dbReference>
<comment type="similarity">
    <text evidence="5">Belongs to the RNase HII family.</text>
</comment>
<sequence>MLARCYEPTKHKYEICIDEAGRGCLFGHVYVACVVLPKDENMFPGENIKDSKKFTSKKKIQVVANTIKEHALYYHTTHLDAGKIDKVNILQAVMLGMHTCIRETISHFKSKDPSLTIDDFAALIDGNYFKPYNVFDPKKEMIISMESYTFEKGDGRFMGIAAAGILAKTTRDAYVVELCEEYPELVTKYGLQTNMGYATKTHREGIQEHGITQWHRKSYAPCKGHSEKFIL</sequence>
<dbReference type="GO" id="GO:0032299">
    <property type="term" value="C:ribonuclease H2 complex"/>
    <property type="evidence" value="ECO:0007669"/>
    <property type="project" value="TreeGrafter"/>
</dbReference>
<dbReference type="Pfam" id="PF01351">
    <property type="entry name" value="RNase_HII"/>
    <property type="match status" value="1"/>
</dbReference>
<dbReference type="InterPro" id="IPR036397">
    <property type="entry name" value="RNaseH_sf"/>
</dbReference>
<dbReference type="GO" id="GO:0046872">
    <property type="term" value="F:metal ion binding"/>
    <property type="evidence" value="ECO:0007669"/>
    <property type="project" value="UniProtKB-KW"/>
</dbReference>
<evidence type="ECO:0000256" key="13">
    <source>
        <dbReference type="ARBA" id="ARBA00023211"/>
    </source>
</evidence>
<keyword evidence="12" id="KW-0378">Hydrolase</keyword>
<dbReference type="AlphaFoldDB" id="A0A6C0IM86"/>
<comment type="cofactor">
    <cofactor evidence="2">
        <name>Mn(2+)</name>
        <dbReference type="ChEBI" id="CHEBI:29035"/>
    </cofactor>
</comment>
<evidence type="ECO:0000256" key="8">
    <source>
        <dbReference type="ARBA" id="ARBA00022490"/>
    </source>
</evidence>
<dbReference type="PROSITE" id="PS51975">
    <property type="entry name" value="RNASE_H_2"/>
    <property type="match status" value="1"/>
</dbReference>
<dbReference type="InterPro" id="IPR012337">
    <property type="entry name" value="RNaseH-like_sf"/>
</dbReference>
<evidence type="ECO:0000259" key="14">
    <source>
        <dbReference type="PROSITE" id="PS51975"/>
    </source>
</evidence>
<keyword evidence="11" id="KW-0255">Endonuclease</keyword>
<dbReference type="InterPro" id="IPR024567">
    <property type="entry name" value="RNase_HII/HIII_dom"/>
</dbReference>
<keyword evidence="9" id="KW-0540">Nuclease</keyword>
<keyword evidence="8" id="KW-0963">Cytoplasm</keyword>
<comment type="catalytic activity">
    <reaction evidence="1">
        <text>Endonucleolytic cleavage to 5'-phosphomonoester.</text>
        <dbReference type="EC" id="3.1.26.4"/>
    </reaction>
</comment>
<evidence type="ECO:0000313" key="15">
    <source>
        <dbReference type="EMBL" id="QHT92997.1"/>
    </source>
</evidence>
<comment type="cofactor">
    <cofactor evidence="3">
        <name>Mg(2+)</name>
        <dbReference type="ChEBI" id="CHEBI:18420"/>
    </cofactor>
</comment>
<dbReference type="PANTHER" id="PTHR10954:SF18">
    <property type="entry name" value="RIBONUCLEASE HII"/>
    <property type="match status" value="1"/>
</dbReference>
<evidence type="ECO:0000256" key="7">
    <source>
        <dbReference type="ARBA" id="ARBA00019179"/>
    </source>
</evidence>